<keyword evidence="2" id="KW-1185">Reference proteome</keyword>
<dbReference type="EMBL" id="BMYJ01000005">
    <property type="protein sequence ID" value="GHC56576.1"/>
    <property type="molecule type" value="Genomic_DNA"/>
</dbReference>
<reference evidence="1" key="1">
    <citation type="journal article" date="2014" name="Int. J. Syst. Evol. Microbiol.">
        <title>Complete genome sequence of Corynebacterium casei LMG S-19264T (=DSM 44701T), isolated from a smear-ripened cheese.</title>
        <authorList>
            <consortium name="US DOE Joint Genome Institute (JGI-PGF)"/>
            <person name="Walter F."/>
            <person name="Albersmeier A."/>
            <person name="Kalinowski J."/>
            <person name="Ruckert C."/>
        </authorList>
    </citation>
    <scope>NUCLEOTIDE SEQUENCE</scope>
    <source>
        <strain evidence="1">KCTC 23310</strain>
    </source>
</reference>
<proteinExistence type="predicted"/>
<sequence length="137" mass="15014">MGEHSFRGWGMTAEICVLRLWERVRQDAGPVQAMYQDMGTGAADQVIARVLGELALTTAHMAARVVAHDLGDLARQLRRVERMAEQLGLVSFASVAGDARQMLARGDATAFAAIWARLLRVAERTLAPDHDLMDQSV</sequence>
<organism evidence="1 2">
    <name type="scientific">Neogemmobacter tilapiae</name>
    <dbReference type="NCBI Taxonomy" id="875041"/>
    <lineage>
        <taxon>Bacteria</taxon>
        <taxon>Pseudomonadati</taxon>
        <taxon>Pseudomonadota</taxon>
        <taxon>Alphaproteobacteria</taxon>
        <taxon>Rhodobacterales</taxon>
        <taxon>Paracoccaceae</taxon>
        <taxon>Neogemmobacter</taxon>
    </lineage>
</organism>
<name>A0A918TRJ8_9RHOB</name>
<dbReference type="AlphaFoldDB" id="A0A918TRJ8"/>
<dbReference type="Proteomes" id="UP000638981">
    <property type="component" value="Unassembled WGS sequence"/>
</dbReference>
<gene>
    <name evidence="1" type="ORF">GCM10007315_19920</name>
</gene>
<comment type="caution">
    <text evidence="1">The sequence shown here is derived from an EMBL/GenBank/DDBJ whole genome shotgun (WGS) entry which is preliminary data.</text>
</comment>
<reference evidence="1" key="2">
    <citation type="submission" date="2020-09" db="EMBL/GenBank/DDBJ databases">
        <authorList>
            <person name="Sun Q."/>
            <person name="Kim S."/>
        </authorList>
    </citation>
    <scope>NUCLEOTIDE SEQUENCE</scope>
    <source>
        <strain evidence="1">KCTC 23310</strain>
    </source>
</reference>
<evidence type="ECO:0000313" key="1">
    <source>
        <dbReference type="EMBL" id="GHC56576.1"/>
    </source>
</evidence>
<evidence type="ECO:0000313" key="2">
    <source>
        <dbReference type="Proteomes" id="UP000638981"/>
    </source>
</evidence>
<accession>A0A918TRJ8</accession>
<protein>
    <submittedName>
        <fullName evidence="1">Uncharacterized protein</fullName>
    </submittedName>
</protein>